<evidence type="ECO:0000256" key="2">
    <source>
        <dbReference type="ARBA" id="ARBA00023172"/>
    </source>
</evidence>
<name>A0A225DIG4_9BACT</name>
<dbReference type="InterPro" id="IPR050639">
    <property type="entry name" value="SSR_resolvase"/>
</dbReference>
<reference evidence="5" key="1">
    <citation type="submission" date="2017-06" db="EMBL/GenBank/DDBJ databases">
        <title>Genome analysis of Fimbriiglobus ruber SP5, the first member of the order Planctomycetales with confirmed chitinolytic capability.</title>
        <authorList>
            <person name="Ravin N.V."/>
            <person name="Rakitin A.L."/>
            <person name="Ivanova A.A."/>
            <person name="Beletsky A.V."/>
            <person name="Kulichevskaya I.S."/>
            <person name="Mardanov A.V."/>
            <person name="Dedysh S.N."/>
        </authorList>
    </citation>
    <scope>NUCLEOTIDE SEQUENCE [LARGE SCALE GENOMIC DNA]</scope>
    <source>
        <strain evidence="5">SP5</strain>
    </source>
</reference>
<dbReference type="Gene3D" id="3.90.1750.20">
    <property type="entry name" value="Putative Large Serine Recombinase, Chain B, Domain 2"/>
    <property type="match status" value="1"/>
</dbReference>
<keyword evidence="5" id="KW-1185">Reference proteome</keyword>
<dbReference type="Proteomes" id="UP000214646">
    <property type="component" value="Unassembled WGS sequence"/>
</dbReference>
<proteinExistence type="predicted"/>
<accession>A0A225DIG4</accession>
<dbReference type="Pfam" id="PF07508">
    <property type="entry name" value="Recombinase"/>
    <property type="match status" value="1"/>
</dbReference>
<dbReference type="EMBL" id="NIDE01000006">
    <property type="protein sequence ID" value="OWK41230.1"/>
    <property type="molecule type" value="Genomic_DNA"/>
</dbReference>
<dbReference type="OrthoDB" id="210736at2"/>
<dbReference type="InterPro" id="IPR011109">
    <property type="entry name" value="DNA_bind_recombinase_dom"/>
</dbReference>
<organism evidence="4 5">
    <name type="scientific">Fimbriiglobus ruber</name>
    <dbReference type="NCBI Taxonomy" id="1908690"/>
    <lineage>
        <taxon>Bacteria</taxon>
        <taxon>Pseudomonadati</taxon>
        <taxon>Planctomycetota</taxon>
        <taxon>Planctomycetia</taxon>
        <taxon>Gemmatales</taxon>
        <taxon>Gemmataceae</taxon>
        <taxon>Fimbriiglobus</taxon>
    </lineage>
</organism>
<dbReference type="AlphaFoldDB" id="A0A225DIG4"/>
<dbReference type="InterPro" id="IPR006119">
    <property type="entry name" value="Resolv_N"/>
</dbReference>
<keyword evidence="2" id="KW-0233">DNA recombination</keyword>
<feature type="domain" description="Recombinase" evidence="3">
    <location>
        <begin position="143"/>
        <end position="277"/>
    </location>
</feature>
<gene>
    <name evidence="4" type="ORF">FRUB_04593</name>
</gene>
<evidence type="ECO:0000259" key="3">
    <source>
        <dbReference type="PROSITE" id="PS51737"/>
    </source>
</evidence>
<evidence type="ECO:0000256" key="1">
    <source>
        <dbReference type="ARBA" id="ARBA00023125"/>
    </source>
</evidence>
<protein>
    <recommendedName>
        <fullName evidence="3">Recombinase domain-containing protein</fullName>
    </recommendedName>
</protein>
<dbReference type="InterPro" id="IPR036162">
    <property type="entry name" value="Resolvase-like_N_sf"/>
</dbReference>
<dbReference type="Pfam" id="PF00239">
    <property type="entry name" value="Resolvase"/>
    <property type="match status" value="1"/>
</dbReference>
<dbReference type="SUPFAM" id="SSF53041">
    <property type="entry name" value="Resolvase-like"/>
    <property type="match status" value="1"/>
</dbReference>
<evidence type="ECO:0000313" key="5">
    <source>
        <dbReference type="Proteomes" id="UP000214646"/>
    </source>
</evidence>
<evidence type="ECO:0000313" key="4">
    <source>
        <dbReference type="EMBL" id="OWK41230.1"/>
    </source>
</evidence>
<keyword evidence="1" id="KW-0238">DNA-binding</keyword>
<dbReference type="InterPro" id="IPR038109">
    <property type="entry name" value="DNA_bind_recomb_sf"/>
</dbReference>
<dbReference type="GO" id="GO:0000150">
    <property type="term" value="F:DNA strand exchange activity"/>
    <property type="evidence" value="ECO:0007669"/>
    <property type="project" value="InterPro"/>
</dbReference>
<dbReference type="SMART" id="SM00857">
    <property type="entry name" value="Resolvase"/>
    <property type="match status" value="1"/>
</dbReference>
<dbReference type="PANTHER" id="PTHR30461:SF2">
    <property type="entry name" value="SERINE RECOMBINASE PINE-RELATED"/>
    <property type="match status" value="1"/>
</dbReference>
<comment type="caution">
    <text evidence="4">The sequence shown here is derived from an EMBL/GenBank/DDBJ whole genome shotgun (WGS) entry which is preliminary data.</text>
</comment>
<dbReference type="Gene3D" id="3.40.50.1390">
    <property type="entry name" value="Resolvase, N-terminal catalytic domain"/>
    <property type="match status" value="1"/>
</dbReference>
<dbReference type="PANTHER" id="PTHR30461">
    <property type="entry name" value="DNA-INVERTASE FROM LAMBDOID PROPHAGE"/>
    <property type="match status" value="1"/>
</dbReference>
<sequence>MHQDLRSLGDQIALCEQRVREMYPGPIEFTHIQSRGSGELLDREELLRAEQAVASREYDLVVVEDLGRICRRNRAIDFCEQCEDAETRFLALNDTIDTASDGWRMSAFFASFKHESSNADTSKRIRRTLRQRFREGGVVQTLVYGYIKPPGATSDAEVTKDPAAEPVWDEVFRRLEDGASFGEVSDWLNATGVPPGKWVRSRQWNPQLLAQAVRNPILKGVRVRNGKMSRRVNKTGRRKTVPAPESERLERVCPHLAFVAPERYDRVIALLARRNAGYSREHDGRADKRAGVPRKRTTWPGQHAVCGVCGRFVYWGKYAGGRKVMLCSGAVDYRCWNGVSFDGPEAARRIVSAVLGMVEALPEFDAEFAAKVREQIATGTAARDTERARLDRELDTLVHQIENVTAAIAAVGQSPGLLEKLRTLETRKGDVAADRAVLCGRPVPVPDLPPVAELKARARAAVGGMDFDDPELSRVLNRLIPRLELLPYRLLGGGSLVLRARVTVDLASLLPGGLEGVVRRELFVDLFDPPQRAAFRERVVALRASGATERDAARQLGLTLTAAQRAMDLHRQMAAAGISDPYVLETISESIMYQGRRLREIAERVYDGGQRIDPSDDLGGIR</sequence>
<dbReference type="PROSITE" id="PS51737">
    <property type="entry name" value="RECOMBINASE_DNA_BIND"/>
    <property type="match status" value="1"/>
</dbReference>
<dbReference type="GO" id="GO:0003677">
    <property type="term" value="F:DNA binding"/>
    <property type="evidence" value="ECO:0007669"/>
    <property type="project" value="UniProtKB-KW"/>
</dbReference>